<reference evidence="1 2" key="1">
    <citation type="journal article" date="2016" name="Nat. Commun.">
        <title>Thousands of microbial genomes shed light on interconnected biogeochemical processes in an aquifer system.</title>
        <authorList>
            <person name="Anantharaman K."/>
            <person name="Brown C.T."/>
            <person name="Hug L.A."/>
            <person name="Sharon I."/>
            <person name="Castelle C.J."/>
            <person name="Probst A.J."/>
            <person name="Thomas B.C."/>
            <person name="Singh A."/>
            <person name="Wilkins M.J."/>
            <person name="Karaoz U."/>
            <person name="Brodie E.L."/>
            <person name="Williams K.H."/>
            <person name="Hubbard S.S."/>
            <person name="Banfield J.F."/>
        </authorList>
    </citation>
    <scope>NUCLEOTIDE SEQUENCE [LARGE SCALE GENOMIC DNA]</scope>
</reference>
<dbReference type="EMBL" id="MHQI01000002">
    <property type="protein sequence ID" value="OHA00944.1"/>
    <property type="molecule type" value="Genomic_DNA"/>
</dbReference>
<protein>
    <submittedName>
        <fullName evidence="1">Uncharacterized protein</fullName>
    </submittedName>
</protein>
<comment type="caution">
    <text evidence="1">The sequence shown here is derived from an EMBL/GenBank/DDBJ whole genome shotgun (WGS) entry which is preliminary data.</text>
</comment>
<accession>A0A1G2KNU9</accession>
<sequence>MPLTKKDLLQIKGVVHGEVENLARIVAIGFGSIDKRFEQVDKRFDSIEIRLAHMDQRLGVVERDVAEIRKHFVYRDEFEDALARISFLEKKLGVKSGK</sequence>
<dbReference type="Gene3D" id="3.90.20.10">
    <property type="match status" value="1"/>
</dbReference>
<evidence type="ECO:0000313" key="1">
    <source>
        <dbReference type="EMBL" id="OHA00944.1"/>
    </source>
</evidence>
<dbReference type="STRING" id="1802270.A3C07_00885"/>
<gene>
    <name evidence="1" type="ORF">A3C07_00885</name>
</gene>
<name>A0A1G2KNU9_9BACT</name>
<dbReference type="AlphaFoldDB" id="A0A1G2KNU9"/>
<evidence type="ECO:0000313" key="2">
    <source>
        <dbReference type="Proteomes" id="UP000179023"/>
    </source>
</evidence>
<dbReference type="Proteomes" id="UP000179023">
    <property type="component" value="Unassembled WGS sequence"/>
</dbReference>
<organism evidence="1 2">
    <name type="scientific">Candidatus Sungbacteria bacterium RIFCSPHIGHO2_02_FULL_47_11</name>
    <dbReference type="NCBI Taxonomy" id="1802270"/>
    <lineage>
        <taxon>Bacteria</taxon>
        <taxon>Candidatus Sungiibacteriota</taxon>
    </lineage>
</organism>
<proteinExistence type="predicted"/>